<dbReference type="OrthoDB" id="8759770at2"/>
<evidence type="ECO:0000313" key="3">
    <source>
        <dbReference type="Proteomes" id="UP000277424"/>
    </source>
</evidence>
<dbReference type="Proteomes" id="UP000277424">
    <property type="component" value="Unassembled WGS sequence"/>
</dbReference>
<keyword evidence="1" id="KW-0812">Transmembrane</keyword>
<evidence type="ECO:0008006" key="4">
    <source>
        <dbReference type="Google" id="ProtNLM"/>
    </source>
</evidence>
<dbReference type="RefSeq" id="WP_121220313.1">
    <property type="nucleotide sequence ID" value="NZ_RBIG01000002.1"/>
</dbReference>
<name>A0A420WHV4_9PROT</name>
<organism evidence="2 3">
    <name type="scientific">Oceanibaculum indicum</name>
    <dbReference type="NCBI Taxonomy" id="526216"/>
    <lineage>
        <taxon>Bacteria</taxon>
        <taxon>Pseudomonadati</taxon>
        <taxon>Pseudomonadota</taxon>
        <taxon>Alphaproteobacteria</taxon>
        <taxon>Rhodospirillales</taxon>
        <taxon>Oceanibaculaceae</taxon>
        <taxon>Oceanibaculum</taxon>
    </lineage>
</organism>
<feature type="transmembrane region" description="Helical" evidence="1">
    <location>
        <begin position="87"/>
        <end position="106"/>
    </location>
</feature>
<evidence type="ECO:0000313" key="2">
    <source>
        <dbReference type="EMBL" id="RKQ70505.1"/>
    </source>
</evidence>
<feature type="transmembrane region" description="Helical" evidence="1">
    <location>
        <begin position="59"/>
        <end position="80"/>
    </location>
</feature>
<comment type="caution">
    <text evidence="2">The sequence shown here is derived from an EMBL/GenBank/DDBJ whole genome shotgun (WGS) entry which is preliminary data.</text>
</comment>
<gene>
    <name evidence="2" type="ORF">BCL74_2453</name>
</gene>
<keyword evidence="1" id="KW-1133">Transmembrane helix</keyword>
<dbReference type="EMBL" id="RBIG01000002">
    <property type="protein sequence ID" value="RKQ70505.1"/>
    <property type="molecule type" value="Genomic_DNA"/>
</dbReference>
<protein>
    <recommendedName>
        <fullName evidence="4">Iron uptake protein</fullName>
    </recommendedName>
</protein>
<evidence type="ECO:0000256" key="1">
    <source>
        <dbReference type="SAM" id="Phobius"/>
    </source>
</evidence>
<dbReference type="AlphaFoldDB" id="A0A420WHV4"/>
<reference evidence="2 3" key="1">
    <citation type="submission" date="2018-10" db="EMBL/GenBank/DDBJ databases">
        <title>Comparative analysis of microorganisms from saline springs in Andes Mountain Range, Colombia.</title>
        <authorList>
            <person name="Rubin E."/>
        </authorList>
    </citation>
    <scope>NUCLEOTIDE SEQUENCE [LARGE SCALE GENOMIC DNA]</scope>
    <source>
        <strain evidence="2 3">USBA 36</strain>
    </source>
</reference>
<accession>A0A420WHV4</accession>
<proteinExistence type="predicted"/>
<sequence length="113" mass="11853">MTAMAATMTSHNRARKLRAGLVLAFRLLSIVVGGYFLSAALTALGAAGLVGLGMDRSEAVVLMSMLGFIIYLLVLIWAFAERSLPRLLAVTLGGTAVGQGLVYWLSMAPPALS</sequence>
<feature type="transmembrane region" description="Helical" evidence="1">
    <location>
        <begin position="21"/>
        <end position="47"/>
    </location>
</feature>
<keyword evidence="1" id="KW-0472">Membrane</keyword>